<protein>
    <submittedName>
        <fullName evidence="1">Uncharacterized protein</fullName>
    </submittedName>
</protein>
<dbReference type="Proteomes" id="UP000018296">
    <property type="component" value="Unassembled WGS sequence"/>
</dbReference>
<dbReference type="PATRIC" id="fig|1395513.3.peg.1793"/>
<evidence type="ECO:0000313" key="2">
    <source>
        <dbReference type="Proteomes" id="UP000018296"/>
    </source>
</evidence>
<dbReference type="RefSeq" id="WP_023510034.1">
    <property type="nucleotide sequence ID" value="NZ_AWTC01000006.1"/>
</dbReference>
<sequence>MSENNESPLAFSHIAKELTIAYMEKHPREPIYNYIDAYEHFYEVVNYTAGSGRTMNVYPSEIIRNKKSE</sequence>
<dbReference type="OrthoDB" id="9865065at2"/>
<comment type="caution">
    <text evidence="1">The sequence shown here is derived from an EMBL/GenBank/DDBJ whole genome shotgun (WGS) entry which is preliminary data.</text>
</comment>
<dbReference type="EMBL" id="AWTC01000006">
    <property type="protein sequence ID" value="EST12273.1"/>
    <property type="molecule type" value="Genomic_DNA"/>
</dbReference>
<keyword evidence="2" id="KW-1185">Reference proteome</keyword>
<evidence type="ECO:0000313" key="1">
    <source>
        <dbReference type="EMBL" id="EST12273.1"/>
    </source>
</evidence>
<name>V6IXW7_9BACL</name>
<organism evidence="1 2">
    <name type="scientific">Sporolactobacillus laevolacticus DSM 442</name>
    <dbReference type="NCBI Taxonomy" id="1395513"/>
    <lineage>
        <taxon>Bacteria</taxon>
        <taxon>Bacillati</taxon>
        <taxon>Bacillota</taxon>
        <taxon>Bacilli</taxon>
        <taxon>Bacillales</taxon>
        <taxon>Sporolactobacillaceae</taxon>
        <taxon>Sporolactobacillus</taxon>
    </lineage>
</organism>
<accession>V6IXW7</accession>
<dbReference type="AlphaFoldDB" id="V6IXW7"/>
<gene>
    <name evidence="1" type="ORF">P343_08875</name>
</gene>
<reference evidence="1 2" key="1">
    <citation type="journal article" date="2013" name="Genome Announc.">
        <title>Genome Sequence of Sporolactobacillus laevolacticus DSM442, an Efficient Polymer-Grade D-Lactate Producer from Agricultural Waste Cottonseed as a Nitrogen Source.</title>
        <authorList>
            <person name="Wang H."/>
            <person name="Wang L."/>
            <person name="Ju J."/>
            <person name="Yu B."/>
            <person name="Ma Y."/>
        </authorList>
    </citation>
    <scope>NUCLEOTIDE SEQUENCE [LARGE SCALE GENOMIC DNA]</scope>
    <source>
        <strain evidence="1 2">DSM 442</strain>
    </source>
</reference>
<proteinExistence type="predicted"/>